<dbReference type="PANTHER" id="PTHR23513:SF11">
    <property type="entry name" value="STAPHYLOFERRIN A TRANSPORTER"/>
    <property type="match status" value="1"/>
</dbReference>
<proteinExistence type="predicted"/>
<dbReference type="EMBL" id="JABBKX010000014">
    <property type="protein sequence ID" value="NMJ44312.1"/>
    <property type="molecule type" value="Genomic_DNA"/>
</dbReference>
<gene>
    <name evidence="9" type="ORF">GWK16_23900</name>
</gene>
<comment type="caution">
    <text evidence="9">The sequence shown here is derived from an EMBL/GenBank/DDBJ whole genome shotgun (WGS) entry which is preliminary data.</text>
</comment>
<dbReference type="PROSITE" id="PS50850">
    <property type="entry name" value="MFS"/>
    <property type="match status" value="1"/>
</dbReference>
<dbReference type="Gene3D" id="1.20.1250.20">
    <property type="entry name" value="MFS general substrate transporter like domains"/>
    <property type="match status" value="2"/>
</dbReference>
<dbReference type="InterPro" id="IPR036259">
    <property type="entry name" value="MFS_trans_sf"/>
</dbReference>
<dbReference type="GO" id="GO:0005886">
    <property type="term" value="C:plasma membrane"/>
    <property type="evidence" value="ECO:0007669"/>
    <property type="project" value="UniProtKB-SubCell"/>
</dbReference>
<protein>
    <submittedName>
        <fullName evidence="9">MFS transporter</fullName>
    </submittedName>
</protein>
<evidence type="ECO:0000256" key="6">
    <source>
        <dbReference type="ARBA" id="ARBA00023136"/>
    </source>
</evidence>
<evidence type="ECO:0000256" key="1">
    <source>
        <dbReference type="ARBA" id="ARBA00004651"/>
    </source>
</evidence>
<accession>A0A848EK86</accession>
<dbReference type="RefSeq" id="WP_170056492.1">
    <property type="nucleotide sequence ID" value="NZ_JABBKX010000014.1"/>
</dbReference>
<dbReference type="CDD" id="cd06173">
    <property type="entry name" value="MFS_MefA_like"/>
    <property type="match status" value="1"/>
</dbReference>
<name>A0A848EK86_9PROT</name>
<feature type="transmembrane region" description="Helical" evidence="7">
    <location>
        <begin position="16"/>
        <end position="41"/>
    </location>
</feature>
<feature type="transmembrane region" description="Helical" evidence="7">
    <location>
        <begin position="374"/>
        <end position="396"/>
    </location>
</feature>
<dbReference type="GO" id="GO:0022857">
    <property type="term" value="F:transmembrane transporter activity"/>
    <property type="evidence" value="ECO:0007669"/>
    <property type="project" value="InterPro"/>
</dbReference>
<keyword evidence="6 7" id="KW-0472">Membrane</keyword>
<dbReference type="InterPro" id="IPR020846">
    <property type="entry name" value="MFS_dom"/>
</dbReference>
<organism evidence="9 10">
    <name type="scientific">Neoroseomonas marina</name>
    <dbReference type="NCBI Taxonomy" id="1232220"/>
    <lineage>
        <taxon>Bacteria</taxon>
        <taxon>Pseudomonadati</taxon>
        <taxon>Pseudomonadota</taxon>
        <taxon>Alphaproteobacteria</taxon>
        <taxon>Acetobacterales</taxon>
        <taxon>Acetobacteraceae</taxon>
        <taxon>Neoroseomonas</taxon>
    </lineage>
</organism>
<evidence type="ECO:0000256" key="5">
    <source>
        <dbReference type="ARBA" id="ARBA00022989"/>
    </source>
</evidence>
<keyword evidence="10" id="KW-1185">Reference proteome</keyword>
<sequence>MSDPAWRTLFRDRDFLRLWIAGLCTFVVRWLETLAVGVFAYNATGSAFVVAMLTMLRLLPMGLFGAFLGAAAERMDRRLALLLIVLSQAATSATIALLAVFDAVQVWHLACAAFMNGIAWAADNPVRRAMIGQVAGAARMGTAMSIDVATSNGSRVFGPTLGGVLLAAVGLDGAFALGALLYVPAVVAVLRLPVAPVTRSAAGLSVLASIAEGLALVRREPRLVGTLLVTLLFNLFGWPFTSMVPVIGQDQLALGPRGIGVLASMDGVGAFLGAVIVAVFARPAQYRAIYVGGITLYFAMLAAFALATDPFVAGIALVLTGVGGAGFAIMQPTLVFLATPPEMRSRVLGLLSVCIGLGPVGFLALGALAEVLGAPVATATMGLAGLIAMAATHSFWRRI</sequence>
<comment type="subcellular location">
    <subcellularLocation>
        <location evidence="1">Cell membrane</location>
        <topology evidence="1">Multi-pass membrane protein</topology>
    </subcellularLocation>
</comment>
<evidence type="ECO:0000256" key="4">
    <source>
        <dbReference type="ARBA" id="ARBA00022692"/>
    </source>
</evidence>
<feature type="transmembrane region" description="Helical" evidence="7">
    <location>
        <begin position="259"/>
        <end position="281"/>
    </location>
</feature>
<feature type="transmembrane region" description="Helical" evidence="7">
    <location>
        <begin position="347"/>
        <end position="368"/>
    </location>
</feature>
<evidence type="ECO:0000256" key="2">
    <source>
        <dbReference type="ARBA" id="ARBA00022448"/>
    </source>
</evidence>
<feature type="transmembrane region" description="Helical" evidence="7">
    <location>
        <begin position="313"/>
        <end position="335"/>
    </location>
</feature>
<feature type="domain" description="Major facilitator superfamily (MFS) profile" evidence="8">
    <location>
        <begin position="1"/>
        <end position="399"/>
    </location>
</feature>
<dbReference type="Pfam" id="PF05977">
    <property type="entry name" value="MFS_3"/>
    <property type="match status" value="1"/>
</dbReference>
<dbReference type="Proteomes" id="UP000548582">
    <property type="component" value="Unassembled WGS sequence"/>
</dbReference>
<evidence type="ECO:0000259" key="8">
    <source>
        <dbReference type="PROSITE" id="PS50850"/>
    </source>
</evidence>
<dbReference type="PANTHER" id="PTHR23513">
    <property type="entry name" value="INTEGRAL MEMBRANE EFFLUX PROTEIN-RELATED"/>
    <property type="match status" value="1"/>
</dbReference>
<feature type="transmembrane region" description="Helical" evidence="7">
    <location>
        <begin position="164"/>
        <end position="185"/>
    </location>
</feature>
<evidence type="ECO:0000313" key="10">
    <source>
        <dbReference type="Proteomes" id="UP000548582"/>
    </source>
</evidence>
<dbReference type="AlphaFoldDB" id="A0A848EK86"/>
<feature type="transmembrane region" description="Helical" evidence="7">
    <location>
        <begin position="79"/>
        <end position="100"/>
    </location>
</feature>
<keyword evidence="4 7" id="KW-0812">Transmembrane</keyword>
<feature type="transmembrane region" description="Helical" evidence="7">
    <location>
        <begin position="47"/>
        <end position="72"/>
    </location>
</feature>
<dbReference type="InterPro" id="IPR010290">
    <property type="entry name" value="TM_effector"/>
</dbReference>
<keyword evidence="3" id="KW-1003">Cell membrane</keyword>
<feature type="transmembrane region" description="Helical" evidence="7">
    <location>
        <begin position="288"/>
        <end position="307"/>
    </location>
</feature>
<evidence type="ECO:0000313" key="9">
    <source>
        <dbReference type="EMBL" id="NMJ44312.1"/>
    </source>
</evidence>
<reference evidence="9 10" key="1">
    <citation type="submission" date="2020-03" db="EMBL/GenBank/DDBJ databases">
        <authorList>
            <person name="Sun Q."/>
        </authorList>
    </citation>
    <scope>NUCLEOTIDE SEQUENCE [LARGE SCALE GENOMIC DNA]</scope>
    <source>
        <strain evidence="9 10">JC162</strain>
    </source>
</reference>
<dbReference type="SUPFAM" id="SSF103473">
    <property type="entry name" value="MFS general substrate transporter"/>
    <property type="match status" value="1"/>
</dbReference>
<evidence type="ECO:0000256" key="3">
    <source>
        <dbReference type="ARBA" id="ARBA00022475"/>
    </source>
</evidence>
<keyword evidence="5 7" id="KW-1133">Transmembrane helix</keyword>
<keyword evidence="2" id="KW-0813">Transport</keyword>
<evidence type="ECO:0000256" key="7">
    <source>
        <dbReference type="SAM" id="Phobius"/>
    </source>
</evidence>
<feature type="transmembrane region" description="Helical" evidence="7">
    <location>
        <begin position="224"/>
        <end position="247"/>
    </location>
</feature>